<dbReference type="AlphaFoldDB" id="A0A183HQ55"/>
<dbReference type="WBParaSite" id="OFLC_0000961601-mRNA-1">
    <property type="protein sequence ID" value="OFLC_0000961601-mRNA-1"/>
    <property type="gene ID" value="OFLC_0000961601"/>
</dbReference>
<evidence type="ECO:0000313" key="1">
    <source>
        <dbReference type="EMBL" id="VDO61938.1"/>
    </source>
</evidence>
<gene>
    <name evidence="1" type="ORF">OFLC_LOCUS9616</name>
</gene>
<proteinExistence type="predicted"/>
<evidence type="ECO:0000313" key="3">
    <source>
        <dbReference type="WBParaSite" id="OFLC_0000961601-mRNA-1"/>
    </source>
</evidence>
<accession>A0A183HQ55</accession>
<sequence>MLGRQRTATVTATATTTTADNDVVDDEQALMEKLVYYEKACMSADSISSLVQAIRRQVHAYMQVWRARNKRAVDKSEIHRSLSTCEEIFSQTTSISLAFSHLYACKLSSPHALSPG</sequence>
<dbReference type="EMBL" id="UZAJ01011986">
    <property type="protein sequence ID" value="VDO61938.1"/>
    <property type="molecule type" value="Genomic_DNA"/>
</dbReference>
<name>A0A183HQ55_9BILA</name>
<organism evidence="3">
    <name type="scientific">Onchocerca flexuosa</name>
    <dbReference type="NCBI Taxonomy" id="387005"/>
    <lineage>
        <taxon>Eukaryota</taxon>
        <taxon>Metazoa</taxon>
        <taxon>Ecdysozoa</taxon>
        <taxon>Nematoda</taxon>
        <taxon>Chromadorea</taxon>
        <taxon>Rhabditida</taxon>
        <taxon>Spirurina</taxon>
        <taxon>Spiruromorpha</taxon>
        <taxon>Filarioidea</taxon>
        <taxon>Onchocercidae</taxon>
        <taxon>Onchocerca</taxon>
    </lineage>
</organism>
<keyword evidence="2" id="KW-1185">Reference proteome</keyword>
<evidence type="ECO:0000313" key="2">
    <source>
        <dbReference type="Proteomes" id="UP000267606"/>
    </source>
</evidence>
<reference evidence="3" key="1">
    <citation type="submission" date="2016-06" db="UniProtKB">
        <authorList>
            <consortium name="WormBaseParasite"/>
        </authorList>
    </citation>
    <scope>IDENTIFICATION</scope>
</reference>
<dbReference type="Proteomes" id="UP000267606">
    <property type="component" value="Unassembled WGS sequence"/>
</dbReference>
<reference evidence="1 2" key="2">
    <citation type="submission" date="2018-11" db="EMBL/GenBank/DDBJ databases">
        <authorList>
            <consortium name="Pathogen Informatics"/>
        </authorList>
    </citation>
    <scope>NUCLEOTIDE SEQUENCE [LARGE SCALE GENOMIC DNA]</scope>
</reference>
<protein>
    <submittedName>
        <fullName evidence="1 3">Uncharacterized protein</fullName>
    </submittedName>
</protein>